<feature type="transmembrane region" description="Helical" evidence="8">
    <location>
        <begin position="424"/>
        <end position="445"/>
    </location>
</feature>
<feature type="transmembrane region" description="Helical" evidence="8">
    <location>
        <begin position="577"/>
        <end position="604"/>
    </location>
</feature>
<evidence type="ECO:0000313" key="12">
    <source>
        <dbReference type="Proteomes" id="UP000189580"/>
    </source>
</evidence>
<evidence type="ECO:0000256" key="3">
    <source>
        <dbReference type="ARBA" id="ARBA00022692"/>
    </source>
</evidence>
<dbReference type="KEGG" id="slb:AWJ20_5155"/>
<dbReference type="Proteomes" id="UP000189580">
    <property type="component" value="Chromosome d"/>
</dbReference>
<evidence type="ECO:0000256" key="6">
    <source>
        <dbReference type="ARBA" id="ARBA00023136"/>
    </source>
</evidence>
<proteinExistence type="inferred from homology"/>
<dbReference type="Pfam" id="PF14558">
    <property type="entry name" value="TRP_N"/>
    <property type="match status" value="1"/>
</dbReference>
<keyword evidence="4 9" id="KW-0732">Signal</keyword>
<gene>
    <name evidence="11" type="primary">FLC1</name>
    <name evidence="11" type="ORF">AWJ20_5155</name>
</gene>
<keyword evidence="5 8" id="KW-1133">Transmembrane helix</keyword>
<keyword evidence="12" id="KW-1185">Reference proteome</keyword>
<comment type="similarity">
    <text evidence="2">Belongs to the transient receptor potential (TRP) ion channel family.</text>
</comment>
<dbReference type="Pfam" id="PF06011">
    <property type="entry name" value="TRP"/>
    <property type="match status" value="1"/>
</dbReference>
<evidence type="ECO:0000256" key="7">
    <source>
        <dbReference type="SAM" id="MobiDB-lite"/>
    </source>
</evidence>
<dbReference type="SMART" id="SM01320">
    <property type="entry name" value="TRP_N"/>
    <property type="match status" value="1"/>
</dbReference>
<dbReference type="EMBL" id="CP014502">
    <property type="protein sequence ID" value="ANB14194.1"/>
    <property type="molecule type" value="Genomic_DNA"/>
</dbReference>
<dbReference type="GO" id="GO:0009272">
    <property type="term" value="P:fungal-type cell wall biogenesis"/>
    <property type="evidence" value="ECO:0007669"/>
    <property type="project" value="TreeGrafter"/>
</dbReference>
<dbReference type="PANTHER" id="PTHR31145:SF4">
    <property type="entry name" value="FLAVIN CARRIER PROTEIN 1-RELATED"/>
    <property type="match status" value="1"/>
</dbReference>
<evidence type="ECO:0000256" key="9">
    <source>
        <dbReference type="SAM" id="SignalP"/>
    </source>
</evidence>
<dbReference type="GeneID" id="30037366"/>
<evidence type="ECO:0000256" key="1">
    <source>
        <dbReference type="ARBA" id="ARBA00004141"/>
    </source>
</evidence>
<dbReference type="OrthoDB" id="5212126at2759"/>
<feature type="transmembrane region" description="Helical" evidence="8">
    <location>
        <begin position="398"/>
        <end position="418"/>
    </location>
</feature>
<feature type="region of interest" description="Disordered" evidence="7">
    <location>
        <begin position="650"/>
        <end position="710"/>
    </location>
</feature>
<protein>
    <submittedName>
        <fullName evidence="11">Flc1p</fullName>
    </submittedName>
</protein>
<feature type="transmembrane region" description="Helical" evidence="8">
    <location>
        <begin position="513"/>
        <end position="531"/>
    </location>
</feature>
<evidence type="ECO:0000256" key="2">
    <source>
        <dbReference type="ARBA" id="ARBA00010642"/>
    </source>
</evidence>
<feature type="signal peptide" evidence="9">
    <location>
        <begin position="1"/>
        <end position="23"/>
    </location>
</feature>
<feature type="chain" id="PRO_5007885843" evidence="9">
    <location>
        <begin position="24"/>
        <end position="710"/>
    </location>
</feature>
<organism evidence="11 12">
    <name type="scientific">Sugiyamaella lignohabitans</name>
    <dbReference type="NCBI Taxonomy" id="796027"/>
    <lineage>
        <taxon>Eukaryota</taxon>
        <taxon>Fungi</taxon>
        <taxon>Dikarya</taxon>
        <taxon>Ascomycota</taxon>
        <taxon>Saccharomycotina</taxon>
        <taxon>Dipodascomycetes</taxon>
        <taxon>Dipodascales</taxon>
        <taxon>Trichomonascaceae</taxon>
        <taxon>Sugiyamaella</taxon>
    </lineage>
</organism>
<dbReference type="InterPro" id="IPR040241">
    <property type="entry name" value="TRP_Flc/Pkd2-like"/>
</dbReference>
<comment type="subcellular location">
    <subcellularLocation>
        <location evidence="1">Membrane</location>
        <topology evidence="1">Multi-pass membrane protein</topology>
    </subcellularLocation>
</comment>
<evidence type="ECO:0000256" key="4">
    <source>
        <dbReference type="ARBA" id="ARBA00022729"/>
    </source>
</evidence>
<dbReference type="AlphaFoldDB" id="A0A167EKV1"/>
<reference evidence="11 12" key="1">
    <citation type="submission" date="2016-02" db="EMBL/GenBank/DDBJ databases">
        <title>Complete genome sequence and transcriptome regulation of the pentose utilising yeast Sugiyamaella lignohabitans.</title>
        <authorList>
            <person name="Bellasio M."/>
            <person name="Peymann A."/>
            <person name="Valli M."/>
            <person name="Sipitzky M."/>
            <person name="Graf A."/>
            <person name="Sauer M."/>
            <person name="Marx H."/>
            <person name="Mattanovich D."/>
        </authorList>
    </citation>
    <scope>NUCLEOTIDE SEQUENCE [LARGE SCALE GENOMIC DNA]</scope>
    <source>
        <strain evidence="11 12">CBS 10342</strain>
    </source>
</reference>
<evidence type="ECO:0000256" key="8">
    <source>
        <dbReference type="SAM" id="Phobius"/>
    </source>
</evidence>
<dbReference type="RefSeq" id="XP_018736671.1">
    <property type="nucleotide sequence ID" value="XM_018882278.1"/>
</dbReference>
<dbReference type="InterPro" id="IPR032800">
    <property type="entry name" value="TRP_N"/>
</dbReference>
<name>A0A167EKV1_9ASCO</name>
<keyword evidence="3 8" id="KW-0812">Transmembrane</keyword>
<feature type="domain" description="ML-like" evidence="10">
    <location>
        <begin position="25"/>
        <end position="163"/>
    </location>
</feature>
<evidence type="ECO:0000313" key="11">
    <source>
        <dbReference type="EMBL" id="ANB14194.1"/>
    </source>
</evidence>
<keyword evidence="6 8" id="KW-0472">Membrane</keyword>
<dbReference type="GO" id="GO:0016020">
    <property type="term" value="C:membrane"/>
    <property type="evidence" value="ECO:0007669"/>
    <property type="project" value="UniProtKB-SubCell"/>
</dbReference>
<dbReference type="PANTHER" id="PTHR31145">
    <property type="entry name" value="INTEGRAL MEMBRANE PROTEIN (AFU_ORTHOLOGUE AFUA_7G01610)"/>
    <property type="match status" value="1"/>
</dbReference>
<feature type="transmembrane region" description="Helical" evidence="8">
    <location>
        <begin position="487"/>
        <end position="507"/>
    </location>
</feature>
<evidence type="ECO:0000259" key="10">
    <source>
        <dbReference type="SMART" id="SM01320"/>
    </source>
</evidence>
<accession>A0A167EKV1</accession>
<sequence length="710" mass="78392">MVGRRLLSFVALAVSSWVAGARAENILKASSLVTCMENSALTASEFDVVFTPDNRTVSYDVSANVAISGNVTALVTVYAYGINIIEKKLDPCDMNMNQLCPLTSGQIDIQSHSTLSESIVSSIPGVAYNVPDIDAVVYVRILDDTNTMQACIQASFTNTKTVDHVAVKWVTAVISGIGLLTSAILSMWGNSYTAAHVATNSLALFAYFQSVVIVCMQAVDRVPPIASAWAQNLAWSMGLIEVEFMQKIFRWYVQATGGTPTTYLRFKTISILVQKRNVLENYLNPRFRDFLATHGQTVSDFLSRNVRLLASRGTSEGKIDTVAHSSSTLLVLRGIKRMAYQAGIEQTAVVLTGFTFFVLICVALAIVFAFVRFVLIFAFKSKYDYFRTNWKAMLKGTILRLVFIGFSQLLILSLWEFIERDSAAVIILAVFFLILSIGILAWNSFKVFVIGQRSIATHDTPVYLLYSEPEVINKYGFLYTQFEGNHYYFIAPVLIYTFVKACFISFAQSSGKTQGIAIFIIELAFVILVGIKKPYMDKITNAINITIGSILTLNAFFFMFFSGLFGQPMYVSSIMGVIFFVLNAAFSLVLLLFTLITCTIVIFFKNPDSRYKPAKDDRASFIQEQGKPNPDVLGEFTALGAAARADHDDAGLLHPSPHTGADDASISSSYPSEKRHSGYEVSTYDESESSATPRTASKQDVKTAWEPLAE</sequence>
<dbReference type="GO" id="GO:0055085">
    <property type="term" value="P:transmembrane transport"/>
    <property type="evidence" value="ECO:0007669"/>
    <property type="project" value="TreeGrafter"/>
</dbReference>
<evidence type="ECO:0000256" key="5">
    <source>
        <dbReference type="ARBA" id="ARBA00022989"/>
    </source>
</evidence>
<feature type="transmembrane region" description="Helical" evidence="8">
    <location>
        <begin position="354"/>
        <end position="377"/>
    </location>
</feature>
<feature type="transmembrane region" description="Helical" evidence="8">
    <location>
        <begin position="543"/>
        <end position="565"/>
    </location>
</feature>
<dbReference type="InterPro" id="IPR010308">
    <property type="entry name" value="TRP_C"/>
</dbReference>